<proteinExistence type="predicted"/>
<evidence type="ECO:0000313" key="2">
    <source>
        <dbReference type="EMBL" id="KAK0673079.1"/>
    </source>
</evidence>
<reference evidence="2" key="1">
    <citation type="submission" date="2023-06" db="EMBL/GenBank/DDBJ databases">
        <title>Genome-scale phylogeny and comparative genomics of the fungal order Sordariales.</title>
        <authorList>
            <consortium name="Lawrence Berkeley National Laboratory"/>
            <person name="Hensen N."/>
            <person name="Bonometti L."/>
            <person name="Westerberg I."/>
            <person name="Brannstrom I.O."/>
            <person name="Guillou S."/>
            <person name="Cros-Aarteil S."/>
            <person name="Calhoun S."/>
            <person name="Haridas S."/>
            <person name="Kuo A."/>
            <person name="Mondo S."/>
            <person name="Pangilinan J."/>
            <person name="Riley R."/>
            <person name="Labutti K."/>
            <person name="Andreopoulos B."/>
            <person name="Lipzen A."/>
            <person name="Chen C."/>
            <person name="Yanf M."/>
            <person name="Daum C."/>
            <person name="Ng V."/>
            <person name="Clum A."/>
            <person name="Steindorff A."/>
            <person name="Ohm R."/>
            <person name="Martin F."/>
            <person name="Silar P."/>
            <person name="Natvig D."/>
            <person name="Lalanne C."/>
            <person name="Gautier V."/>
            <person name="Ament-Velasquez S.L."/>
            <person name="Kruys A."/>
            <person name="Hutchinson M.I."/>
            <person name="Powell A.J."/>
            <person name="Barry K."/>
            <person name="Miller A.N."/>
            <person name="Grigoriev I.V."/>
            <person name="Debuchy R."/>
            <person name="Gladieux P."/>
            <person name="Thoren M.H."/>
            <person name="Johannesson H."/>
        </authorList>
    </citation>
    <scope>NUCLEOTIDE SEQUENCE</scope>
    <source>
        <strain evidence="2">CBS 307.81</strain>
    </source>
</reference>
<evidence type="ECO:0000313" key="3">
    <source>
        <dbReference type="Proteomes" id="UP001174997"/>
    </source>
</evidence>
<evidence type="ECO:0000256" key="1">
    <source>
        <dbReference type="SAM" id="SignalP"/>
    </source>
</evidence>
<sequence>MKLLTLLPLLVACSTMTLTTASTDTFPPTPTSTPHTSPIPRPIRYEIGCKDTILDIPSMMTAAHSLIDYCRGIVTPWTKMSWVYNNTRAYICDSDQRRPQGCLWDQVYDAWVDIGVQCGFGRAGFTYEQEYEKTWGFDAVDAKWCGTIDPA</sequence>
<comment type="caution">
    <text evidence="2">The sequence shown here is derived from an EMBL/GenBank/DDBJ whole genome shotgun (WGS) entry which is preliminary data.</text>
</comment>
<feature type="signal peptide" evidence="1">
    <location>
        <begin position="1"/>
        <end position="21"/>
    </location>
</feature>
<feature type="chain" id="PRO_5041306184" evidence="1">
    <location>
        <begin position="22"/>
        <end position="151"/>
    </location>
</feature>
<accession>A0AA40DFG0</accession>
<dbReference type="AlphaFoldDB" id="A0AA40DFG0"/>
<dbReference type="Proteomes" id="UP001174997">
    <property type="component" value="Unassembled WGS sequence"/>
</dbReference>
<name>A0AA40DFG0_9PEZI</name>
<gene>
    <name evidence="2" type="ORF">QBC41DRAFT_396906</name>
</gene>
<organism evidence="2 3">
    <name type="scientific">Cercophora samala</name>
    <dbReference type="NCBI Taxonomy" id="330535"/>
    <lineage>
        <taxon>Eukaryota</taxon>
        <taxon>Fungi</taxon>
        <taxon>Dikarya</taxon>
        <taxon>Ascomycota</taxon>
        <taxon>Pezizomycotina</taxon>
        <taxon>Sordariomycetes</taxon>
        <taxon>Sordariomycetidae</taxon>
        <taxon>Sordariales</taxon>
        <taxon>Lasiosphaeriaceae</taxon>
        <taxon>Cercophora</taxon>
    </lineage>
</organism>
<keyword evidence="1" id="KW-0732">Signal</keyword>
<keyword evidence="3" id="KW-1185">Reference proteome</keyword>
<dbReference type="EMBL" id="JAULSY010000008">
    <property type="protein sequence ID" value="KAK0673079.1"/>
    <property type="molecule type" value="Genomic_DNA"/>
</dbReference>
<protein>
    <submittedName>
        <fullName evidence="2">Uncharacterized protein</fullName>
    </submittedName>
</protein>